<dbReference type="AlphaFoldDB" id="A0A016UGK0"/>
<accession>A0A016UGK0</accession>
<feature type="compositionally biased region" description="Low complexity" evidence="1">
    <location>
        <begin position="12"/>
        <end position="23"/>
    </location>
</feature>
<comment type="caution">
    <text evidence="2">The sequence shown here is derived from an EMBL/GenBank/DDBJ whole genome shotgun (WGS) entry which is preliminary data.</text>
</comment>
<reference evidence="3" key="1">
    <citation type="journal article" date="2015" name="Nat. Genet.">
        <title>The genome and transcriptome of the zoonotic hookworm Ancylostoma ceylanicum identify infection-specific gene families.</title>
        <authorList>
            <person name="Schwarz E.M."/>
            <person name="Hu Y."/>
            <person name="Antoshechkin I."/>
            <person name="Miller M.M."/>
            <person name="Sternberg P.W."/>
            <person name="Aroian R.V."/>
        </authorList>
    </citation>
    <scope>NUCLEOTIDE SEQUENCE</scope>
    <source>
        <strain evidence="3">HY135</strain>
    </source>
</reference>
<protein>
    <submittedName>
        <fullName evidence="2">Uncharacterized protein</fullName>
    </submittedName>
</protein>
<dbReference type="EMBL" id="JARK01001378">
    <property type="protein sequence ID" value="EYC13952.1"/>
    <property type="molecule type" value="Genomic_DNA"/>
</dbReference>
<sequence>MFRPVRHRLDTGSSGSSRSSSPSDNAVVQQTTNANPRFTLEIECDDIIAPPELVQSQDIIKEQFRVNEGVRQS</sequence>
<evidence type="ECO:0000313" key="3">
    <source>
        <dbReference type="Proteomes" id="UP000024635"/>
    </source>
</evidence>
<feature type="compositionally biased region" description="Polar residues" evidence="1">
    <location>
        <begin position="24"/>
        <end position="35"/>
    </location>
</feature>
<gene>
    <name evidence="2" type="primary">Acey_s0042.g622</name>
    <name evidence="2" type="ORF">Y032_0042g622</name>
</gene>
<evidence type="ECO:0000256" key="1">
    <source>
        <dbReference type="SAM" id="MobiDB-lite"/>
    </source>
</evidence>
<organism evidence="2 3">
    <name type="scientific">Ancylostoma ceylanicum</name>
    <dbReference type="NCBI Taxonomy" id="53326"/>
    <lineage>
        <taxon>Eukaryota</taxon>
        <taxon>Metazoa</taxon>
        <taxon>Ecdysozoa</taxon>
        <taxon>Nematoda</taxon>
        <taxon>Chromadorea</taxon>
        <taxon>Rhabditida</taxon>
        <taxon>Rhabditina</taxon>
        <taxon>Rhabditomorpha</taxon>
        <taxon>Strongyloidea</taxon>
        <taxon>Ancylostomatidae</taxon>
        <taxon>Ancylostomatinae</taxon>
        <taxon>Ancylostoma</taxon>
    </lineage>
</organism>
<proteinExistence type="predicted"/>
<dbReference type="Proteomes" id="UP000024635">
    <property type="component" value="Unassembled WGS sequence"/>
</dbReference>
<keyword evidence="3" id="KW-1185">Reference proteome</keyword>
<name>A0A016UGK0_9BILA</name>
<feature type="region of interest" description="Disordered" evidence="1">
    <location>
        <begin position="1"/>
        <end position="35"/>
    </location>
</feature>
<evidence type="ECO:0000313" key="2">
    <source>
        <dbReference type="EMBL" id="EYC13952.1"/>
    </source>
</evidence>